<dbReference type="AlphaFoldDB" id="A0A840BP30"/>
<evidence type="ECO:0000313" key="4">
    <source>
        <dbReference type="EMBL" id="MBB4012606.1"/>
    </source>
</evidence>
<evidence type="ECO:0000259" key="3">
    <source>
        <dbReference type="Pfam" id="PF00156"/>
    </source>
</evidence>
<gene>
    <name evidence="4" type="ORF">GGR36_001914</name>
</gene>
<keyword evidence="2" id="KW-0660">Purine salvage</keyword>
<dbReference type="InterPro" id="IPR029057">
    <property type="entry name" value="PRTase-like"/>
</dbReference>
<dbReference type="EC" id="2.4.2.22" evidence="4"/>
<dbReference type="InterPro" id="IPR050118">
    <property type="entry name" value="Pur/Pyrimidine_PRTase"/>
</dbReference>
<dbReference type="PANTHER" id="PTHR43864:SF1">
    <property type="entry name" value="XANTHINE PHOSPHORIBOSYLTRANSFERASE"/>
    <property type="match status" value="1"/>
</dbReference>
<protein>
    <submittedName>
        <fullName evidence="4">Xanthine phosphoribosyltransferase</fullName>
        <ecNumber evidence="4">2.4.2.22</ecNumber>
    </submittedName>
</protein>
<feature type="domain" description="Phosphoribosyltransferase" evidence="3">
    <location>
        <begin position="47"/>
        <end position="167"/>
    </location>
</feature>
<dbReference type="SUPFAM" id="SSF53271">
    <property type="entry name" value="PRTase-like"/>
    <property type="match status" value="1"/>
</dbReference>
<keyword evidence="4" id="KW-0328">Glycosyltransferase</keyword>
<keyword evidence="5" id="KW-1185">Reference proteome</keyword>
<dbReference type="GO" id="GO:0000310">
    <property type="term" value="F:xanthine phosphoribosyltransferase activity"/>
    <property type="evidence" value="ECO:0007669"/>
    <property type="project" value="UniProtKB-EC"/>
</dbReference>
<evidence type="ECO:0000313" key="5">
    <source>
        <dbReference type="Proteomes" id="UP000561045"/>
    </source>
</evidence>
<dbReference type="Pfam" id="PF00156">
    <property type="entry name" value="Pribosyltran"/>
    <property type="match status" value="1"/>
</dbReference>
<comment type="caution">
    <text evidence="4">The sequence shown here is derived from an EMBL/GenBank/DDBJ whole genome shotgun (WGS) entry which is preliminary data.</text>
</comment>
<dbReference type="EMBL" id="JACIET010000001">
    <property type="protein sequence ID" value="MBB4012606.1"/>
    <property type="molecule type" value="Genomic_DNA"/>
</dbReference>
<dbReference type="RefSeq" id="WP_183634394.1">
    <property type="nucleotide sequence ID" value="NZ_BAABLE010000011.1"/>
</dbReference>
<keyword evidence="1 4" id="KW-0808">Transferase</keyword>
<dbReference type="Proteomes" id="UP000561045">
    <property type="component" value="Unassembled WGS sequence"/>
</dbReference>
<reference evidence="4 5" key="1">
    <citation type="submission" date="2020-08" db="EMBL/GenBank/DDBJ databases">
        <title>Genomic Encyclopedia of Type Strains, Phase IV (KMG-IV): sequencing the most valuable type-strain genomes for metagenomic binning, comparative biology and taxonomic classification.</title>
        <authorList>
            <person name="Goeker M."/>
        </authorList>
    </citation>
    <scope>NUCLEOTIDE SEQUENCE [LARGE SCALE GENOMIC DNA]</scope>
    <source>
        <strain evidence="4 5">DSM 106739</strain>
    </source>
</reference>
<organism evidence="4 5">
    <name type="scientific">Niveibacterium umoris</name>
    <dbReference type="NCBI Taxonomy" id="1193620"/>
    <lineage>
        <taxon>Bacteria</taxon>
        <taxon>Pseudomonadati</taxon>
        <taxon>Pseudomonadota</taxon>
        <taxon>Betaproteobacteria</taxon>
        <taxon>Rhodocyclales</taxon>
        <taxon>Rhodocyclaceae</taxon>
        <taxon>Niveibacterium</taxon>
    </lineage>
</organism>
<dbReference type="InterPro" id="IPR000836">
    <property type="entry name" value="PRTase_dom"/>
</dbReference>
<dbReference type="PANTHER" id="PTHR43864">
    <property type="entry name" value="HYPOXANTHINE/GUANINE PHOSPHORIBOSYLTRANSFERASE"/>
    <property type="match status" value="1"/>
</dbReference>
<dbReference type="GO" id="GO:0006166">
    <property type="term" value="P:purine ribonucleoside salvage"/>
    <property type="evidence" value="ECO:0007669"/>
    <property type="project" value="UniProtKB-KW"/>
</dbReference>
<dbReference type="Gene3D" id="3.40.50.2020">
    <property type="match status" value="1"/>
</dbReference>
<name>A0A840BP30_9RHOO</name>
<dbReference type="CDD" id="cd06223">
    <property type="entry name" value="PRTases_typeI"/>
    <property type="match status" value="1"/>
</dbReference>
<sequence length="201" mass="21507">MITSPAALSAPFAQLVERIHAEATVLDNQIIKIDHFLNHRIEPAFMTAMGREIASRLAGYQPDIVLTAEASGIAPGLVAAIALDVPMVYAKKYAPMIEPPAYSRIVPSPTKGGETRLVIGKRYLWEGARVVIVDDILSNGRTCQALIEMVREAGAEVFAAAFIMEKHFKNGRAVIEAMDVPVATLAQVVGIEAGKVVMGGA</sequence>
<evidence type="ECO:0000256" key="2">
    <source>
        <dbReference type="ARBA" id="ARBA00022726"/>
    </source>
</evidence>
<accession>A0A840BP30</accession>
<evidence type="ECO:0000256" key="1">
    <source>
        <dbReference type="ARBA" id="ARBA00022679"/>
    </source>
</evidence>
<proteinExistence type="predicted"/>